<evidence type="ECO:0000313" key="3">
    <source>
        <dbReference type="EMBL" id="AYV57692.1"/>
    </source>
</evidence>
<dbReference type="EMBL" id="CP033615">
    <property type="protein sequence ID" value="AYV57692.1"/>
    <property type="molecule type" value="Genomic_DNA"/>
</dbReference>
<feature type="transmembrane region" description="Helical" evidence="2">
    <location>
        <begin position="91"/>
        <end position="111"/>
    </location>
</feature>
<keyword evidence="2" id="KW-0812">Transmembrane</keyword>
<protein>
    <submittedName>
        <fullName evidence="3">Uncharacterized protein</fullName>
    </submittedName>
</protein>
<keyword evidence="2" id="KW-0472">Membrane</keyword>
<keyword evidence="2" id="KW-1133">Transmembrane helix</keyword>
<gene>
    <name evidence="3" type="ORF">EFP84_18800</name>
</gene>
<dbReference type="KEGG" id="lkm:EFP84_18800"/>
<reference evidence="3 4" key="1">
    <citation type="submission" date="2018-11" db="EMBL/GenBank/DDBJ databases">
        <title>Complete genome sequence of Leptospira kmetyi isolate LS 001/16 from soil sample associated with a leptospirosis patient in Kelantan.</title>
        <authorList>
            <person name="Muhammad Yusoff F."/>
            <person name="Muhammad Yusoff S."/>
            <person name="Ahmad M.N."/>
            <person name="Yusof N.Y."/>
            <person name="Aziah I."/>
        </authorList>
    </citation>
    <scope>NUCLEOTIDE SEQUENCE [LARGE SCALE GENOMIC DNA]</scope>
    <source>
        <strain evidence="3 4">LS 001/16</strain>
    </source>
</reference>
<dbReference type="AlphaFoldDB" id="A0AAD0USK8"/>
<accession>A0AAD0USK8</accession>
<dbReference type="Proteomes" id="UP000276407">
    <property type="component" value="Chromosome 2"/>
</dbReference>
<dbReference type="RefSeq" id="WP_123180416.1">
    <property type="nucleotide sequence ID" value="NZ_CP033615.1"/>
</dbReference>
<evidence type="ECO:0000256" key="1">
    <source>
        <dbReference type="SAM" id="MobiDB-lite"/>
    </source>
</evidence>
<sequence length="158" mass="17356">MSNDSSQPEDKIHDEIESFRGVPSTTEPSDESNIYERGNIQAISLNELKNNEVAIKQLMNSYNIARKDLKKLNDVISDQKSDIEYLKTSPFISVFSLCINVISILVATLGVNKITTNAEDKFGLALVILGGVGLVLSGALPILFPYAKDFFNKSKNSA</sequence>
<feature type="region of interest" description="Disordered" evidence="1">
    <location>
        <begin position="1"/>
        <end position="33"/>
    </location>
</feature>
<proteinExistence type="predicted"/>
<evidence type="ECO:0000313" key="4">
    <source>
        <dbReference type="Proteomes" id="UP000276407"/>
    </source>
</evidence>
<name>A0AAD0USK8_9LEPT</name>
<evidence type="ECO:0000256" key="2">
    <source>
        <dbReference type="SAM" id="Phobius"/>
    </source>
</evidence>
<feature type="compositionally biased region" description="Basic and acidic residues" evidence="1">
    <location>
        <begin position="8"/>
        <end position="18"/>
    </location>
</feature>
<feature type="transmembrane region" description="Helical" evidence="2">
    <location>
        <begin position="123"/>
        <end position="144"/>
    </location>
</feature>
<organism evidence="3 4">
    <name type="scientific">Leptospira kmetyi</name>
    <dbReference type="NCBI Taxonomy" id="408139"/>
    <lineage>
        <taxon>Bacteria</taxon>
        <taxon>Pseudomonadati</taxon>
        <taxon>Spirochaetota</taxon>
        <taxon>Spirochaetia</taxon>
        <taxon>Leptospirales</taxon>
        <taxon>Leptospiraceae</taxon>
        <taxon>Leptospira</taxon>
    </lineage>
</organism>